<keyword evidence="1" id="KW-0813">Transport</keyword>
<keyword evidence="1" id="KW-0653">Protein transport</keyword>
<evidence type="ECO:0000313" key="4">
    <source>
        <dbReference type="Proteomes" id="UP000032180"/>
    </source>
</evidence>
<keyword evidence="4" id="KW-1185">Reference proteome</keyword>
<reference evidence="4" key="2">
    <citation type="submission" date="2013-12" db="EMBL/GenBank/DDBJ databases">
        <authorList>
            <person name="Yu Y."/>
            <person name="Lee S."/>
            <person name="de Baynast K."/>
            <person name="Wissotski M."/>
            <person name="Liu L."/>
            <person name="Talag J."/>
            <person name="Goicoechea J."/>
            <person name="Angelova A."/>
            <person name="Jetty R."/>
            <person name="Kudrna D."/>
            <person name="Golser W."/>
            <person name="Rivera L."/>
            <person name="Zhang J."/>
            <person name="Wing R."/>
        </authorList>
    </citation>
    <scope>NUCLEOTIDE SEQUENCE</scope>
</reference>
<dbReference type="PANTHER" id="PTHR12210">
    <property type="entry name" value="DULLARD PROTEIN PHOSPHATASE"/>
    <property type="match status" value="1"/>
</dbReference>
<reference evidence="3" key="3">
    <citation type="submission" date="2015-04" db="UniProtKB">
        <authorList>
            <consortium name="EnsemblPlants"/>
        </authorList>
    </citation>
    <scope>IDENTIFICATION</scope>
</reference>
<evidence type="ECO:0000313" key="3">
    <source>
        <dbReference type="EnsemblPlants" id="LPERR05G21600.1"/>
    </source>
</evidence>
<dbReference type="InterPro" id="IPR023214">
    <property type="entry name" value="HAD_sf"/>
</dbReference>
<protein>
    <recommendedName>
        <fullName evidence="1">Mitochondrial import inner membrane translocase subunit TIM50</fullName>
    </recommendedName>
</protein>
<accession>A0A0D9WJT4</accession>
<evidence type="ECO:0000256" key="1">
    <source>
        <dbReference type="RuleBase" id="RU365079"/>
    </source>
</evidence>
<keyword evidence="1" id="KW-0809">Transit peptide</keyword>
<dbReference type="eggNOG" id="KOG1605">
    <property type="taxonomic scope" value="Eukaryota"/>
</dbReference>
<dbReference type="Proteomes" id="UP000032180">
    <property type="component" value="Chromosome 5"/>
</dbReference>
<dbReference type="Gramene" id="LPERR05G21600.1">
    <property type="protein sequence ID" value="LPERR05G21600.1"/>
    <property type="gene ID" value="LPERR05G21600"/>
</dbReference>
<keyword evidence="1" id="KW-0496">Mitochondrion</keyword>
<organism evidence="3 4">
    <name type="scientific">Leersia perrieri</name>
    <dbReference type="NCBI Taxonomy" id="77586"/>
    <lineage>
        <taxon>Eukaryota</taxon>
        <taxon>Viridiplantae</taxon>
        <taxon>Streptophyta</taxon>
        <taxon>Embryophyta</taxon>
        <taxon>Tracheophyta</taxon>
        <taxon>Spermatophyta</taxon>
        <taxon>Magnoliopsida</taxon>
        <taxon>Liliopsida</taxon>
        <taxon>Poales</taxon>
        <taxon>Poaceae</taxon>
        <taxon>BOP clade</taxon>
        <taxon>Oryzoideae</taxon>
        <taxon>Oryzeae</taxon>
        <taxon>Oryzinae</taxon>
        <taxon>Leersia</taxon>
    </lineage>
</organism>
<reference evidence="3 4" key="1">
    <citation type="submission" date="2012-08" db="EMBL/GenBank/DDBJ databases">
        <title>Oryza genome evolution.</title>
        <authorList>
            <person name="Wing R.A."/>
        </authorList>
    </citation>
    <scope>NUCLEOTIDE SEQUENCE</scope>
</reference>
<dbReference type="GO" id="GO:0005744">
    <property type="term" value="C:TIM23 mitochondrial import inner membrane translocase complex"/>
    <property type="evidence" value="ECO:0007669"/>
    <property type="project" value="UniProtKB-UniRule"/>
</dbReference>
<comment type="similarity">
    <text evidence="1">Belongs to the TIM50 family.</text>
</comment>
<proteinExistence type="inferred from homology"/>
<evidence type="ECO:0000259" key="2">
    <source>
        <dbReference type="PROSITE" id="PS50969"/>
    </source>
</evidence>
<sequence>MSALMMNNCNNDGAKDELYECCNLDNTIQSQNVHSQINELELSQTREFNQCEQPAGFCLSHGDTQNDPYLRTQAASQDIKIGQGAEFMDDRTFTVLKGLITKGRTSSPYFEGGHKLNLLNHVNEDDGDGIPVATNPTLVLSQSCDPLDHVPINVDTSAGVLTNNPNVNDSMLIDELGVVSGRYGVLPSIEKTEGNIAIDEANSFGATATMCCDNGHLSHYIHQNLTGPLPNSTDLTSMYPTSNLPAPQTPRKNVTLVLGLDETLIHSSPVHCDGADFTIRMYHGTKEHTVYVKKRPHVDAFLQKVADMFKAVIFTASAFRLQEENGIPIKSWINDPADRSLFELIPFLEDLAVADDVRPIIAKMLGSPRSIT</sequence>
<keyword evidence="1" id="KW-0811">Translocation</keyword>
<dbReference type="SUPFAM" id="SSF56784">
    <property type="entry name" value="HAD-like"/>
    <property type="match status" value="1"/>
</dbReference>
<dbReference type="PROSITE" id="PS50969">
    <property type="entry name" value="FCP1"/>
    <property type="match status" value="1"/>
</dbReference>
<dbReference type="SMART" id="SM00577">
    <property type="entry name" value="CPDc"/>
    <property type="match status" value="1"/>
</dbReference>
<dbReference type="Pfam" id="PF03031">
    <property type="entry name" value="NIF"/>
    <property type="match status" value="2"/>
</dbReference>
<comment type="subcellular location">
    <subcellularLocation>
        <location evidence="1">Mitochondrion inner membrane</location>
        <topology evidence="1">Single-pass membrane protein</topology>
    </subcellularLocation>
</comment>
<dbReference type="HOGENOM" id="CLU_034042_3_0_1"/>
<feature type="domain" description="FCP1 homology" evidence="2">
    <location>
        <begin position="249"/>
        <end position="372"/>
    </location>
</feature>
<dbReference type="InterPro" id="IPR004274">
    <property type="entry name" value="FCP1_dom"/>
</dbReference>
<dbReference type="InterPro" id="IPR050365">
    <property type="entry name" value="TIM50"/>
</dbReference>
<dbReference type="GO" id="GO:0015031">
    <property type="term" value="P:protein transport"/>
    <property type="evidence" value="ECO:0007669"/>
    <property type="project" value="UniProtKB-KW"/>
</dbReference>
<dbReference type="AlphaFoldDB" id="A0A0D9WJT4"/>
<comment type="subunit">
    <text evidence="1">Component of the TIM23 complex.</text>
</comment>
<dbReference type="Gene3D" id="3.40.50.1000">
    <property type="entry name" value="HAD superfamily/HAD-like"/>
    <property type="match status" value="2"/>
</dbReference>
<comment type="function">
    <text evidence="1">Essential component of the TIM23 complex, a complex that mediates the translocation of transit peptide-containing proteins across the mitochondrial inner membrane.</text>
</comment>
<dbReference type="STRING" id="77586.A0A0D9WJT4"/>
<dbReference type="InterPro" id="IPR036412">
    <property type="entry name" value="HAD-like_sf"/>
</dbReference>
<dbReference type="EnsemblPlants" id="LPERR05G21600.1">
    <property type="protein sequence ID" value="LPERR05G21600.1"/>
    <property type="gene ID" value="LPERR05G21600"/>
</dbReference>
<name>A0A0D9WJT4_9ORYZ</name>